<organism evidence="8 9">
    <name type="scientific">Allorhodopirellula heiligendammensis</name>
    <dbReference type="NCBI Taxonomy" id="2714739"/>
    <lineage>
        <taxon>Bacteria</taxon>
        <taxon>Pseudomonadati</taxon>
        <taxon>Planctomycetota</taxon>
        <taxon>Planctomycetia</taxon>
        <taxon>Pirellulales</taxon>
        <taxon>Pirellulaceae</taxon>
        <taxon>Allorhodopirellula</taxon>
    </lineage>
</organism>
<keyword evidence="6" id="KW-0963">Cytoplasm</keyword>
<dbReference type="Gene3D" id="3.40.50.620">
    <property type="entry name" value="HUPs"/>
    <property type="match status" value="1"/>
</dbReference>
<dbReference type="InterPro" id="IPR012094">
    <property type="entry name" value="tRNA_Ile_lys_synt"/>
</dbReference>
<dbReference type="GO" id="GO:0005524">
    <property type="term" value="F:ATP binding"/>
    <property type="evidence" value="ECO:0007669"/>
    <property type="project" value="UniProtKB-UniRule"/>
</dbReference>
<evidence type="ECO:0000259" key="7">
    <source>
        <dbReference type="Pfam" id="PF01171"/>
    </source>
</evidence>
<dbReference type="InterPro" id="IPR011063">
    <property type="entry name" value="TilS/TtcA_N"/>
</dbReference>
<dbReference type="EMBL" id="SJPU01000003">
    <property type="protein sequence ID" value="TWU10631.1"/>
    <property type="molecule type" value="Genomic_DNA"/>
</dbReference>
<keyword evidence="9" id="KW-1185">Reference proteome</keyword>
<feature type="binding site" evidence="6">
    <location>
        <begin position="37"/>
        <end position="42"/>
    </location>
    <ligand>
        <name>ATP</name>
        <dbReference type="ChEBI" id="CHEBI:30616"/>
    </ligand>
</feature>
<keyword evidence="4 6" id="KW-0067">ATP-binding</keyword>
<name>A0A5C6BGL6_9BACT</name>
<dbReference type="OrthoDB" id="9807403at2"/>
<evidence type="ECO:0000313" key="8">
    <source>
        <dbReference type="EMBL" id="TWU10631.1"/>
    </source>
</evidence>
<dbReference type="NCBIfam" id="TIGR02432">
    <property type="entry name" value="lysidine_TilS_N"/>
    <property type="match status" value="1"/>
</dbReference>
<gene>
    <name evidence="6 8" type="primary">tilS</name>
    <name evidence="8" type="ORF">Poly21_45370</name>
</gene>
<protein>
    <recommendedName>
        <fullName evidence="6">tRNA(Ile)-lysidine synthase</fullName>
        <ecNumber evidence="6">6.3.4.19</ecNumber>
    </recommendedName>
    <alternativeName>
        <fullName evidence="6">tRNA(Ile)-2-lysyl-cytidine synthase</fullName>
    </alternativeName>
    <alternativeName>
        <fullName evidence="6">tRNA(Ile)-lysidine synthetase</fullName>
    </alternativeName>
</protein>
<comment type="catalytic activity">
    <reaction evidence="5 6">
        <text>cytidine(34) in tRNA(Ile2) + L-lysine + ATP = lysidine(34) in tRNA(Ile2) + AMP + diphosphate + H(+)</text>
        <dbReference type="Rhea" id="RHEA:43744"/>
        <dbReference type="Rhea" id="RHEA-COMP:10625"/>
        <dbReference type="Rhea" id="RHEA-COMP:10670"/>
        <dbReference type="ChEBI" id="CHEBI:15378"/>
        <dbReference type="ChEBI" id="CHEBI:30616"/>
        <dbReference type="ChEBI" id="CHEBI:32551"/>
        <dbReference type="ChEBI" id="CHEBI:33019"/>
        <dbReference type="ChEBI" id="CHEBI:82748"/>
        <dbReference type="ChEBI" id="CHEBI:83665"/>
        <dbReference type="ChEBI" id="CHEBI:456215"/>
        <dbReference type="EC" id="6.3.4.19"/>
    </reaction>
</comment>
<dbReference type="GO" id="GO:0006400">
    <property type="term" value="P:tRNA modification"/>
    <property type="evidence" value="ECO:0007669"/>
    <property type="project" value="UniProtKB-UniRule"/>
</dbReference>
<evidence type="ECO:0000256" key="5">
    <source>
        <dbReference type="ARBA" id="ARBA00048539"/>
    </source>
</evidence>
<keyword evidence="2 6" id="KW-0819">tRNA processing</keyword>
<evidence type="ECO:0000256" key="4">
    <source>
        <dbReference type="ARBA" id="ARBA00022840"/>
    </source>
</evidence>
<comment type="caution">
    <text evidence="8">The sequence shown here is derived from an EMBL/GenBank/DDBJ whole genome shotgun (WGS) entry which is preliminary data.</text>
</comment>
<evidence type="ECO:0000256" key="2">
    <source>
        <dbReference type="ARBA" id="ARBA00022694"/>
    </source>
</evidence>
<comment type="domain">
    <text evidence="6">The N-terminal region contains the highly conserved SGGXDS motif, predicted to be a P-loop motif involved in ATP binding.</text>
</comment>
<comment type="subcellular location">
    <subcellularLocation>
        <location evidence="6">Cytoplasm</location>
    </subcellularLocation>
</comment>
<evidence type="ECO:0000256" key="1">
    <source>
        <dbReference type="ARBA" id="ARBA00022598"/>
    </source>
</evidence>
<accession>A0A5C6BGL6</accession>
<dbReference type="RefSeq" id="WP_146409042.1">
    <property type="nucleotide sequence ID" value="NZ_SJPU01000003.1"/>
</dbReference>
<dbReference type="GO" id="GO:0032267">
    <property type="term" value="F:tRNA(Ile)-lysidine synthase activity"/>
    <property type="evidence" value="ECO:0007669"/>
    <property type="project" value="UniProtKB-EC"/>
</dbReference>
<comment type="function">
    <text evidence="6">Ligates lysine onto the cytidine present at position 34 of the AUA codon-specific tRNA(Ile) that contains the anticodon CAU, in an ATP-dependent manner. Cytidine is converted to lysidine, thus changing the amino acid specificity of the tRNA from methionine to isoleucine.</text>
</comment>
<keyword evidence="3 6" id="KW-0547">Nucleotide-binding</keyword>
<dbReference type="AlphaFoldDB" id="A0A5C6BGL6"/>
<dbReference type="InterPro" id="IPR014729">
    <property type="entry name" value="Rossmann-like_a/b/a_fold"/>
</dbReference>
<dbReference type="GO" id="GO:0005737">
    <property type="term" value="C:cytoplasm"/>
    <property type="evidence" value="ECO:0007669"/>
    <property type="project" value="UniProtKB-SubCell"/>
</dbReference>
<dbReference type="PANTHER" id="PTHR43033:SF1">
    <property type="entry name" value="TRNA(ILE)-LYSIDINE SYNTHASE-RELATED"/>
    <property type="match status" value="1"/>
</dbReference>
<dbReference type="Proteomes" id="UP000319908">
    <property type="component" value="Unassembled WGS sequence"/>
</dbReference>
<evidence type="ECO:0000256" key="3">
    <source>
        <dbReference type="ARBA" id="ARBA00022741"/>
    </source>
</evidence>
<reference evidence="8 9" key="1">
    <citation type="journal article" date="2020" name="Antonie Van Leeuwenhoek">
        <title>Rhodopirellula heiligendammensis sp. nov., Rhodopirellula pilleata sp. nov., and Rhodopirellula solitaria sp. nov. isolated from natural or artificial marine surfaces in Northern Germany and California, USA, and emended description of the genus Rhodopirellula.</title>
        <authorList>
            <person name="Kallscheuer N."/>
            <person name="Wiegand S."/>
            <person name="Jogler M."/>
            <person name="Boedeker C."/>
            <person name="Peeters S.H."/>
            <person name="Rast P."/>
            <person name="Heuer A."/>
            <person name="Jetten M.S.M."/>
            <person name="Rohde M."/>
            <person name="Jogler C."/>
        </authorList>
    </citation>
    <scope>NUCLEOTIDE SEQUENCE [LARGE SCALE GENOMIC DNA]</scope>
    <source>
        <strain evidence="8 9">Poly21</strain>
    </source>
</reference>
<dbReference type="CDD" id="cd01992">
    <property type="entry name" value="TilS_N"/>
    <property type="match status" value="1"/>
</dbReference>
<comment type="similarity">
    <text evidence="6">Belongs to the tRNA(Ile)-lysidine synthase family.</text>
</comment>
<keyword evidence="1 6" id="KW-0436">Ligase</keyword>
<dbReference type="PANTHER" id="PTHR43033">
    <property type="entry name" value="TRNA(ILE)-LYSIDINE SYNTHASE-RELATED"/>
    <property type="match status" value="1"/>
</dbReference>
<dbReference type="Pfam" id="PF01171">
    <property type="entry name" value="ATP_bind_3"/>
    <property type="match status" value="1"/>
</dbReference>
<dbReference type="EC" id="6.3.4.19" evidence="6"/>
<evidence type="ECO:0000313" key="9">
    <source>
        <dbReference type="Proteomes" id="UP000319908"/>
    </source>
</evidence>
<evidence type="ECO:0000256" key="6">
    <source>
        <dbReference type="HAMAP-Rule" id="MF_01161"/>
    </source>
</evidence>
<dbReference type="HAMAP" id="MF_01161">
    <property type="entry name" value="tRNA_Ile_lys_synt"/>
    <property type="match status" value="1"/>
</dbReference>
<proteinExistence type="inferred from homology"/>
<feature type="domain" description="tRNA(Ile)-lysidine/2-thiocytidine synthase N-terminal" evidence="7">
    <location>
        <begin position="32"/>
        <end position="219"/>
    </location>
</feature>
<dbReference type="InterPro" id="IPR012795">
    <property type="entry name" value="tRNA_Ile_lys_synt_N"/>
</dbReference>
<dbReference type="SUPFAM" id="SSF52402">
    <property type="entry name" value="Adenine nucleotide alpha hydrolases-like"/>
    <property type="match status" value="1"/>
</dbReference>
<sequence>MRPTNTNSDNWRTLQEGFLAGLPADAATSVGVVVGCSGGADSVALTLLLVEHFRTVHAHSSEGAPPLRIAHFNHGLRGEHSDGDEEFVRELAASLNVEMAVARAPVDTGGEAEASLRRDRRQFFYRVAAQSGCRYIALAHTADDQAETILHHLLRGTGTLGMAGMRPASSFGSDFVILRPLLSTPRSAIRQSLIGRRQSWREDASNLSTRYTRNWIRHEVLPLMRTRFPHVEAALARAAEHQGQQSEMLSRLAEQWIDVFVEISDGAPATTLKILRPGSSSGLKTPRSWRHGDDLANEHGLIIAACQIAFDSVGWPRGDMSRHHWVRLAQAIAKPAVCSDAITRVETVSATASPTVSLGHWPGHIEGFQNAETVVLRSASRD</sequence>